<feature type="region of interest" description="Disordered" evidence="2">
    <location>
        <begin position="41"/>
        <end position="61"/>
    </location>
</feature>
<dbReference type="Gene3D" id="3.50.50.60">
    <property type="entry name" value="FAD/NAD(P)-binding domain"/>
    <property type="match status" value="1"/>
</dbReference>
<feature type="domain" description="FAD-binding" evidence="3">
    <location>
        <begin position="14"/>
        <end position="344"/>
    </location>
</feature>
<dbReference type="InterPro" id="IPR002938">
    <property type="entry name" value="FAD-bd"/>
</dbReference>
<organism evidence="4 5">
    <name type="scientific">Thermomonospora echinospora</name>
    <dbReference type="NCBI Taxonomy" id="1992"/>
    <lineage>
        <taxon>Bacteria</taxon>
        <taxon>Bacillati</taxon>
        <taxon>Actinomycetota</taxon>
        <taxon>Actinomycetes</taxon>
        <taxon>Streptosporangiales</taxon>
        <taxon>Thermomonosporaceae</taxon>
        <taxon>Thermomonospora</taxon>
    </lineage>
</organism>
<protein>
    <submittedName>
        <fullName evidence="4">2-polyprenyl-6-methoxyphenol hydroxylase</fullName>
    </submittedName>
</protein>
<accession>A0A1H6AZV0</accession>
<feature type="region of interest" description="Disordered" evidence="2">
    <location>
        <begin position="466"/>
        <end position="485"/>
    </location>
</feature>
<dbReference type="SUPFAM" id="SSF51905">
    <property type="entry name" value="FAD/NAD(P)-binding domain"/>
    <property type="match status" value="1"/>
</dbReference>
<dbReference type="PANTHER" id="PTHR43422">
    <property type="entry name" value="THIAMINE THIAZOLE SYNTHASE"/>
    <property type="match status" value="1"/>
</dbReference>
<reference evidence="5" key="1">
    <citation type="submission" date="2016-10" db="EMBL/GenBank/DDBJ databases">
        <authorList>
            <person name="Varghese N."/>
            <person name="Submissions S."/>
        </authorList>
    </citation>
    <scope>NUCLEOTIDE SEQUENCE [LARGE SCALE GENOMIC DNA]</scope>
    <source>
        <strain evidence="5">DSM 43163</strain>
    </source>
</reference>
<dbReference type="GO" id="GO:0071949">
    <property type="term" value="F:FAD binding"/>
    <property type="evidence" value="ECO:0007669"/>
    <property type="project" value="InterPro"/>
</dbReference>
<sequence>MTGIGHGDRTGKHAVVIGGGIGGLLAARVLSESFARVSVIERDEPNSGATPRRGVPQGHHTHGLLARGREIVEELFPGLTAELTDLGAVPCDIQDDCVWYNDGRRLYPAPSRLRGLAVSRPRLEDFLRARVADLPNVEIRSRCEVVGLLPAAGGVRVRPAGGAEAEDVPADLVVNACGRGRRGAAWLAELGYRTPAEERVDSRLVYVTREYRAHPGDADATSILVAHGAAAPRGGFAIRVEGDRWLITLLGMGDDVPPTDPDEYERFAATLPIPDIHLLMRRLQPLGPPRLMRIPTSVRHRYERLRRLPKRYVVLGDALCRFNPSYGQGMTVAACQAIALREALREGPDDVARRFFRLAARIIDVPWDMGVCGDLRFPHVQGRRTPRVRLLNAYLAQVHVAAEDDPVVGEAFLSVVNMVAPPQSLFAPRLLRRVLRRRPEGARLVRHPAPVFAEDVLPSVPQLTGQETDMETHATTRAAAAPQGG</sequence>
<dbReference type="EMBL" id="FNVO01000006">
    <property type="protein sequence ID" value="SEG53914.1"/>
    <property type="molecule type" value="Genomic_DNA"/>
</dbReference>
<dbReference type="InterPro" id="IPR001613">
    <property type="entry name" value="Flavin_amine_oxidase"/>
</dbReference>
<dbReference type="GO" id="GO:0016491">
    <property type="term" value="F:oxidoreductase activity"/>
    <property type="evidence" value="ECO:0007669"/>
    <property type="project" value="InterPro"/>
</dbReference>
<dbReference type="PRINTS" id="PR00757">
    <property type="entry name" value="AMINEOXDASEF"/>
</dbReference>
<evidence type="ECO:0000313" key="5">
    <source>
        <dbReference type="Proteomes" id="UP000236723"/>
    </source>
</evidence>
<dbReference type="RefSeq" id="WP_146087415.1">
    <property type="nucleotide sequence ID" value="NZ_FNVO01000006.1"/>
</dbReference>
<dbReference type="AlphaFoldDB" id="A0A1H6AZV0"/>
<name>A0A1H6AZV0_9ACTN</name>
<evidence type="ECO:0000259" key="3">
    <source>
        <dbReference type="Pfam" id="PF01494"/>
    </source>
</evidence>
<proteinExistence type="predicted"/>
<dbReference type="PANTHER" id="PTHR43422:SF3">
    <property type="entry name" value="THIAMINE THIAZOLE SYNTHASE"/>
    <property type="match status" value="1"/>
</dbReference>
<evidence type="ECO:0000256" key="1">
    <source>
        <dbReference type="ARBA" id="ARBA00001974"/>
    </source>
</evidence>
<dbReference type="InterPro" id="IPR036188">
    <property type="entry name" value="FAD/NAD-bd_sf"/>
</dbReference>
<keyword evidence="5" id="KW-1185">Reference proteome</keyword>
<evidence type="ECO:0000313" key="4">
    <source>
        <dbReference type="EMBL" id="SEG53914.1"/>
    </source>
</evidence>
<dbReference type="OrthoDB" id="9790035at2"/>
<evidence type="ECO:0000256" key="2">
    <source>
        <dbReference type="SAM" id="MobiDB-lite"/>
    </source>
</evidence>
<dbReference type="Pfam" id="PF01494">
    <property type="entry name" value="FAD_binding_3"/>
    <property type="match status" value="1"/>
</dbReference>
<dbReference type="Proteomes" id="UP000236723">
    <property type="component" value="Unassembled WGS sequence"/>
</dbReference>
<gene>
    <name evidence="4" type="ORF">SAMN04489712_106125</name>
</gene>
<comment type="cofactor">
    <cofactor evidence="1">
        <name>FAD</name>
        <dbReference type="ChEBI" id="CHEBI:57692"/>
    </cofactor>
</comment>